<dbReference type="SUPFAM" id="SSF55729">
    <property type="entry name" value="Acyl-CoA N-acyltransferases (Nat)"/>
    <property type="match status" value="1"/>
</dbReference>
<accession>A0ABV6YZS0</accession>
<feature type="domain" description="N-acetyltransferase" evidence="1">
    <location>
        <begin position="14"/>
        <end position="179"/>
    </location>
</feature>
<dbReference type="InterPro" id="IPR000182">
    <property type="entry name" value="GNAT_dom"/>
</dbReference>
<dbReference type="PANTHER" id="PTHR43415">
    <property type="entry name" value="SPERMIDINE N(1)-ACETYLTRANSFERASE"/>
    <property type="match status" value="1"/>
</dbReference>
<dbReference type="Proteomes" id="UP001594351">
    <property type="component" value="Unassembled WGS sequence"/>
</dbReference>
<dbReference type="EMBL" id="JBHPBY010000216">
    <property type="protein sequence ID" value="MFC1851696.1"/>
    <property type="molecule type" value="Genomic_DNA"/>
</dbReference>
<keyword evidence="2" id="KW-0012">Acyltransferase</keyword>
<sequence>MEVHRYPIKNDDILLIRQVAEDDAQAVLDFVHSISAESDFLSFGYGEFETTLAEEREFIRSCWASDNQLFILGLIDNTIVATLIFSSGQRPRVRHSGELSMSVRKRYWGLGIGSLMLDTLITWARATQIVKKINLRVRTDNQRAIQLYECTGFLKEGTIRKEIFLDGTYFDHYWMGLEL</sequence>
<keyword evidence="2" id="KW-0808">Transferase</keyword>
<dbReference type="PANTHER" id="PTHR43415:SF3">
    <property type="entry name" value="GNAT-FAMILY ACETYLTRANSFERASE"/>
    <property type="match status" value="1"/>
</dbReference>
<comment type="caution">
    <text evidence="2">The sequence shown here is derived from an EMBL/GenBank/DDBJ whole genome shotgun (WGS) entry which is preliminary data.</text>
</comment>
<dbReference type="Pfam" id="PF00583">
    <property type="entry name" value="Acetyltransf_1"/>
    <property type="match status" value="1"/>
</dbReference>
<protein>
    <submittedName>
        <fullName evidence="2">GNAT family N-acetyltransferase</fullName>
        <ecNumber evidence="2">2.3.-.-</ecNumber>
    </submittedName>
</protein>
<dbReference type="InterPro" id="IPR016181">
    <property type="entry name" value="Acyl_CoA_acyltransferase"/>
</dbReference>
<organism evidence="2 3">
    <name type="scientific">candidate division CSSED10-310 bacterium</name>
    <dbReference type="NCBI Taxonomy" id="2855610"/>
    <lineage>
        <taxon>Bacteria</taxon>
        <taxon>Bacteria division CSSED10-310</taxon>
    </lineage>
</organism>
<dbReference type="GO" id="GO:0016746">
    <property type="term" value="F:acyltransferase activity"/>
    <property type="evidence" value="ECO:0007669"/>
    <property type="project" value="UniProtKB-KW"/>
</dbReference>
<dbReference type="PROSITE" id="PS51186">
    <property type="entry name" value="GNAT"/>
    <property type="match status" value="1"/>
</dbReference>
<evidence type="ECO:0000313" key="3">
    <source>
        <dbReference type="Proteomes" id="UP001594351"/>
    </source>
</evidence>
<name>A0ABV6YZS0_UNCC1</name>
<dbReference type="CDD" id="cd04301">
    <property type="entry name" value="NAT_SF"/>
    <property type="match status" value="1"/>
</dbReference>
<dbReference type="Gene3D" id="3.40.630.30">
    <property type="match status" value="1"/>
</dbReference>
<reference evidence="2 3" key="1">
    <citation type="submission" date="2024-09" db="EMBL/GenBank/DDBJ databases">
        <title>Laminarin stimulates single cell rates of sulfate reduction while oxygen inhibits transcriptomic activity in coastal marine sediment.</title>
        <authorList>
            <person name="Lindsay M."/>
            <person name="Orcutt B."/>
            <person name="Emerson D."/>
            <person name="Stepanauskas R."/>
            <person name="D'Angelo T."/>
        </authorList>
    </citation>
    <scope>NUCLEOTIDE SEQUENCE [LARGE SCALE GENOMIC DNA]</scope>
    <source>
        <strain evidence="2">SAG AM-311-K15</strain>
    </source>
</reference>
<proteinExistence type="predicted"/>
<evidence type="ECO:0000313" key="2">
    <source>
        <dbReference type="EMBL" id="MFC1851696.1"/>
    </source>
</evidence>
<keyword evidence="3" id="KW-1185">Reference proteome</keyword>
<evidence type="ECO:0000259" key="1">
    <source>
        <dbReference type="PROSITE" id="PS51186"/>
    </source>
</evidence>
<gene>
    <name evidence="2" type="ORF">ACFL27_16015</name>
</gene>
<dbReference type="EC" id="2.3.-.-" evidence="2"/>